<sequence length="116" mass="13086">MPFDAALPIWADVKPIPQSDTDAPLCPILYSPEYSAAMDLLRALRSSQEHSARALTLTEHLVRLNPSNFTVWDYRAHVLINGTHFTDQSARSQALRAELDLLDDMATGSMKNYQIW</sequence>
<dbReference type="EMBL" id="JAPDMZ010000575">
    <property type="protein sequence ID" value="KAK0542262.1"/>
    <property type="molecule type" value="Genomic_DNA"/>
</dbReference>
<evidence type="ECO:0000256" key="10">
    <source>
        <dbReference type="ARBA" id="ARBA00041392"/>
    </source>
</evidence>
<organism evidence="14 15">
    <name type="scientific">Tilletia horrida</name>
    <dbReference type="NCBI Taxonomy" id="155126"/>
    <lineage>
        <taxon>Eukaryota</taxon>
        <taxon>Fungi</taxon>
        <taxon>Dikarya</taxon>
        <taxon>Basidiomycota</taxon>
        <taxon>Ustilaginomycotina</taxon>
        <taxon>Exobasidiomycetes</taxon>
        <taxon>Tilletiales</taxon>
        <taxon>Tilletiaceae</taxon>
        <taxon>Tilletia</taxon>
    </lineage>
</organism>
<keyword evidence="7" id="KW-0677">Repeat</keyword>
<evidence type="ECO:0000256" key="13">
    <source>
        <dbReference type="ARBA" id="ARBA00043219"/>
    </source>
</evidence>
<keyword evidence="5" id="KW-0637">Prenyltransferase</keyword>
<dbReference type="GO" id="GO:0005953">
    <property type="term" value="C:CAAX-protein geranylgeranyltransferase complex"/>
    <property type="evidence" value="ECO:0007669"/>
    <property type="project" value="TreeGrafter"/>
</dbReference>
<evidence type="ECO:0000256" key="11">
    <source>
        <dbReference type="ARBA" id="ARBA00042436"/>
    </source>
</evidence>
<comment type="caution">
    <text evidence="14">The sequence shown here is derived from an EMBL/GenBank/DDBJ whole genome shotgun (WGS) entry which is preliminary data.</text>
</comment>
<keyword evidence="6 14" id="KW-0808">Transferase</keyword>
<dbReference type="Pfam" id="PF01239">
    <property type="entry name" value="PPTA"/>
    <property type="match status" value="1"/>
</dbReference>
<keyword evidence="8" id="KW-0460">Magnesium</keyword>
<keyword evidence="15" id="KW-1185">Reference proteome</keyword>
<evidence type="ECO:0000256" key="7">
    <source>
        <dbReference type="ARBA" id="ARBA00022737"/>
    </source>
</evidence>
<comment type="cofactor">
    <cofactor evidence="1">
        <name>Mg(2+)</name>
        <dbReference type="ChEBI" id="CHEBI:18420"/>
    </cofactor>
</comment>
<evidence type="ECO:0000313" key="14">
    <source>
        <dbReference type="EMBL" id="KAK0542262.1"/>
    </source>
</evidence>
<evidence type="ECO:0000256" key="2">
    <source>
        <dbReference type="ARBA" id="ARBA00006734"/>
    </source>
</evidence>
<evidence type="ECO:0000256" key="1">
    <source>
        <dbReference type="ARBA" id="ARBA00001946"/>
    </source>
</evidence>
<proteinExistence type="inferred from homology"/>
<accession>A0AAN6GI57</accession>
<dbReference type="Proteomes" id="UP001176517">
    <property type="component" value="Unassembled WGS sequence"/>
</dbReference>
<evidence type="ECO:0000256" key="3">
    <source>
        <dbReference type="ARBA" id="ARBA00012700"/>
    </source>
</evidence>
<evidence type="ECO:0000256" key="6">
    <source>
        <dbReference type="ARBA" id="ARBA00022679"/>
    </source>
</evidence>
<dbReference type="PANTHER" id="PTHR11129:SF1">
    <property type="entry name" value="PROTEIN FARNESYLTRANSFERASE_GERANYLGERANYLTRANSFERASE TYPE-1 SUBUNIT ALPHA"/>
    <property type="match status" value="1"/>
</dbReference>
<protein>
    <recommendedName>
        <fullName evidence="9">Protein farnesyltransferase/geranylgeranyltransferase type-1 subunit alpha</fullName>
        <ecNumber evidence="4">2.5.1.58</ecNumber>
        <ecNumber evidence="3">2.5.1.59</ecNumber>
    </recommendedName>
    <alternativeName>
        <fullName evidence="12">CAAX farnesyltransferase subunit alpha</fullName>
    </alternativeName>
    <alternativeName>
        <fullName evidence="11">FTase-alpha</fullName>
    </alternativeName>
    <alternativeName>
        <fullName evidence="10">Ras proteins prenyltransferase subunit alpha</fullName>
    </alternativeName>
    <alternativeName>
        <fullName evidence="13">Type I protein geranyl-geranyltransferase subunit alpha</fullName>
    </alternativeName>
</protein>
<gene>
    <name evidence="14" type="primary">RAM2_3</name>
    <name evidence="14" type="ORF">OC846_006789</name>
</gene>
<dbReference type="InterPro" id="IPR002088">
    <property type="entry name" value="Prenyl_trans_a"/>
</dbReference>
<dbReference type="SUPFAM" id="SSF48439">
    <property type="entry name" value="Protein prenylyltransferase"/>
    <property type="match status" value="1"/>
</dbReference>
<dbReference type="PANTHER" id="PTHR11129">
    <property type="entry name" value="PROTEIN FARNESYLTRANSFERASE ALPHA SUBUNIT/RAB GERANYLGERANYL TRANSFERASE ALPHA SUBUNIT"/>
    <property type="match status" value="1"/>
</dbReference>
<evidence type="ECO:0000256" key="9">
    <source>
        <dbReference type="ARBA" id="ARBA00040965"/>
    </source>
</evidence>
<dbReference type="GO" id="GO:0004662">
    <property type="term" value="F:CAAX-protein geranylgeranyltransferase activity"/>
    <property type="evidence" value="ECO:0007669"/>
    <property type="project" value="UniProtKB-EC"/>
</dbReference>
<dbReference type="EC" id="2.5.1.58" evidence="4"/>
<dbReference type="GO" id="GO:0005965">
    <property type="term" value="C:protein farnesyltransferase complex"/>
    <property type="evidence" value="ECO:0007669"/>
    <property type="project" value="TreeGrafter"/>
</dbReference>
<dbReference type="PROSITE" id="PS51147">
    <property type="entry name" value="PFTA"/>
    <property type="match status" value="1"/>
</dbReference>
<name>A0AAN6GI57_9BASI</name>
<comment type="similarity">
    <text evidence="2">Belongs to the protein prenyltransferase subunit alpha family.</text>
</comment>
<evidence type="ECO:0000256" key="5">
    <source>
        <dbReference type="ARBA" id="ARBA00022602"/>
    </source>
</evidence>
<evidence type="ECO:0000313" key="15">
    <source>
        <dbReference type="Proteomes" id="UP001176517"/>
    </source>
</evidence>
<reference evidence="14" key="1">
    <citation type="journal article" date="2023" name="PhytoFront">
        <title>Draft Genome Resources of Seven Strains of Tilletia horrida, Causal Agent of Kernel Smut of Rice.</title>
        <authorList>
            <person name="Khanal S."/>
            <person name="Antony Babu S."/>
            <person name="Zhou X.G."/>
        </authorList>
    </citation>
    <scope>NUCLEOTIDE SEQUENCE</scope>
    <source>
        <strain evidence="14">TX6</strain>
    </source>
</reference>
<evidence type="ECO:0000256" key="12">
    <source>
        <dbReference type="ARBA" id="ARBA00043086"/>
    </source>
</evidence>
<dbReference type="GO" id="GO:0004660">
    <property type="term" value="F:protein farnesyltransferase activity"/>
    <property type="evidence" value="ECO:0007669"/>
    <property type="project" value="UniProtKB-EC"/>
</dbReference>
<dbReference type="Gene3D" id="1.25.40.120">
    <property type="entry name" value="Protein prenylyltransferase"/>
    <property type="match status" value="1"/>
</dbReference>
<dbReference type="AlphaFoldDB" id="A0AAN6GI57"/>
<evidence type="ECO:0000256" key="4">
    <source>
        <dbReference type="ARBA" id="ARBA00012702"/>
    </source>
</evidence>
<evidence type="ECO:0000256" key="8">
    <source>
        <dbReference type="ARBA" id="ARBA00022842"/>
    </source>
</evidence>
<dbReference type="EC" id="2.5.1.59" evidence="3"/>